<comment type="similarity">
    <text evidence="1">Belongs to the ATP-dependent AMP-binding enzyme family.</text>
</comment>
<dbReference type="GO" id="GO:0016405">
    <property type="term" value="F:CoA-ligase activity"/>
    <property type="evidence" value="ECO:0007669"/>
    <property type="project" value="UniProtKB-ARBA"/>
</dbReference>
<evidence type="ECO:0000256" key="3">
    <source>
        <dbReference type="ARBA" id="ARBA00022741"/>
    </source>
</evidence>
<organism evidence="7 8">
    <name type="scientific">Candidatus Avoscillospira stercoripullorum</name>
    <dbReference type="NCBI Taxonomy" id="2840709"/>
    <lineage>
        <taxon>Bacteria</taxon>
        <taxon>Bacillati</taxon>
        <taxon>Bacillota</taxon>
        <taxon>Clostridia</taxon>
        <taxon>Eubacteriales</taxon>
        <taxon>Oscillospiraceae</taxon>
        <taxon>Oscillospiraceae incertae sedis</taxon>
        <taxon>Candidatus Avoscillospira</taxon>
    </lineage>
</organism>
<dbReference type="InterPro" id="IPR000873">
    <property type="entry name" value="AMP-dep_synth/lig_dom"/>
</dbReference>
<dbReference type="Gene3D" id="3.30.300.30">
    <property type="match status" value="1"/>
</dbReference>
<name>A0A9D1A7Y5_9FIRM</name>
<protein>
    <submittedName>
        <fullName evidence="7">AMP-binding protein</fullName>
    </submittedName>
</protein>
<dbReference type="PANTHER" id="PTHR43605:SF10">
    <property type="entry name" value="ACYL-COA SYNTHETASE MEDIUM CHAIN FAMILY MEMBER 3"/>
    <property type="match status" value="1"/>
</dbReference>
<evidence type="ECO:0000259" key="5">
    <source>
        <dbReference type="Pfam" id="PF00501"/>
    </source>
</evidence>
<feature type="domain" description="AMP-dependent synthetase/ligase" evidence="5">
    <location>
        <begin position="39"/>
        <end position="405"/>
    </location>
</feature>
<dbReference type="GO" id="GO:0004321">
    <property type="term" value="F:fatty-acyl-CoA synthase activity"/>
    <property type="evidence" value="ECO:0007669"/>
    <property type="project" value="TreeGrafter"/>
</dbReference>
<dbReference type="GO" id="GO:0005524">
    <property type="term" value="F:ATP binding"/>
    <property type="evidence" value="ECO:0007669"/>
    <property type="project" value="UniProtKB-KW"/>
</dbReference>
<dbReference type="GO" id="GO:0006633">
    <property type="term" value="P:fatty acid biosynthetic process"/>
    <property type="evidence" value="ECO:0007669"/>
    <property type="project" value="TreeGrafter"/>
</dbReference>
<dbReference type="InterPro" id="IPR045851">
    <property type="entry name" value="AMP-bd_C_sf"/>
</dbReference>
<dbReference type="SUPFAM" id="SSF56801">
    <property type="entry name" value="Acetyl-CoA synthetase-like"/>
    <property type="match status" value="1"/>
</dbReference>
<evidence type="ECO:0000256" key="4">
    <source>
        <dbReference type="ARBA" id="ARBA00022840"/>
    </source>
</evidence>
<dbReference type="InterPro" id="IPR025110">
    <property type="entry name" value="AMP-bd_C"/>
</dbReference>
<keyword evidence="3" id="KW-0547">Nucleotide-binding</keyword>
<dbReference type="GO" id="GO:0006637">
    <property type="term" value="P:acyl-CoA metabolic process"/>
    <property type="evidence" value="ECO:0007669"/>
    <property type="project" value="TreeGrafter"/>
</dbReference>
<feature type="domain" description="AMP-binding enzyme C-terminal" evidence="6">
    <location>
        <begin position="456"/>
        <end position="534"/>
    </location>
</feature>
<evidence type="ECO:0000256" key="2">
    <source>
        <dbReference type="ARBA" id="ARBA00022598"/>
    </source>
</evidence>
<dbReference type="PANTHER" id="PTHR43605">
    <property type="entry name" value="ACYL-COENZYME A SYNTHETASE"/>
    <property type="match status" value="1"/>
</dbReference>
<dbReference type="InterPro" id="IPR020845">
    <property type="entry name" value="AMP-binding_CS"/>
</dbReference>
<keyword evidence="4" id="KW-0067">ATP-binding</keyword>
<reference evidence="7" key="2">
    <citation type="journal article" date="2021" name="PeerJ">
        <title>Extensive microbial diversity within the chicken gut microbiome revealed by metagenomics and culture.</title>
        <authorList>
            <person name="Gilroy R."/>
            <person name="Ravi A."/>
            <person name="Getino M."/>
            <person name="Pursley I."/>
            <person name="Horton D.L."/>
            <person name="Alikhan N.F."/>
            <person name="Baker D."/>
            <person name="Gharbi K."/>
            <person name="Hall N."/>
            <person name="Watson M."/>
            <person name="Adriaenssens E.M."/>
            <person name="Foster-Nyarko E."/>
            <person name="Jarju S."/>
            <person name="Secka A."/>
            <person name="Antonio M."/>
            <person name="Oren A."/>
            <person name="Chaudhuri R.R."/>
            <person name="La Ragione R."/>
            <person name="Hildebrand F."/>
            <person name="Pallen M.J."/>
        </authorList>
    </citation>
    <scope>NUCLEOTIDE SEQUENCE</scope>
    <source>
        <strain evidence="7">ChiHjej9B8-7071</strain>
    </source>
</reference>
<evidence type="ECO:0000313" key="7">
    <source>
        <dbReference type="EMBL" id="HIR09497.1"/>
    </source>
</evidence>
<dbReference type="Proteomes" id="UP000824258">
    <property type="component" value="Unassembled WGS sequence"/>
</dbReference>
<dbReference type="Gene3D" id="3.40.50.12780">
    <property type="entry name" value="N-terminal domain of ligase-like"/>
    <property type="match status" value="1"/>
</dbReference>
<proteinExistence type="inferred from homology"/>
<dbReference type="PROSITE" id="PS00455">
    <property type="entry name" value="AMP_BINDING"/>
    <property type="match status" value="1"/>
</dbReference>
<comment type="caution">
    <text evidence="7">The sequence shown here is derived from an EMBL/GenBank/DDBJ whole genome shotgun (WGS) entry which is preliminary data.</text>
</comment>
<evidence type="ECO:0000256" key="1">
    <source>
        <dbReference type="ARBA" id="ARBA00006432"/>
    </source>
</evidence>
<dbReference type="Pfam" id="PF13193">
    <property type="entry name" value="AMP-binding_C"/>
    <property type="match status" value="1"/>
</dbReference>
<dbReference type="AlphaFoldDB" id="A0A9D1A7Y5"/>
<dbReference type="InterPro" id="IPR051087">
    <property type="entry name" value="Mitochondrial_ACSM"/>
</dbReference>
<gene>
    <name evidence="7" type="ORF">IAA70_03740</name>
</gene>
<dbReference type="InterPro" id="IPR042099">
    <property type="entry name" value="ANL_N_sf"/>
</dbReference>
<evidence type="ECO:0000313" key="8">
    <source>
        <dbReference type="Proteomes" id="UP000824258"/>
    </source>
</evidence>
<dbReference type="GO" id="GO:0015645">
    <property type="term" value="F:fatty acid ligase activity"/>
    <property type="evidence" value="ECO:0007669"/>
    <property type="project" value="TreeGrafter"/>
</dbReference>
<dbReference type="Pfam" id="PF00501">
    <property type="entry name" value="AMP-binding"/>
    <property type="match status" value="1"/>
</dbReference>
<dbReference type="EMBL" id="DVGD01000107">
    <property type="protein sequence ID" value="HIR09497.1"/>
    <property type="molecule type" value="Genomic_DNA"/>
</dbReference>
<reference evidence="7" key="1">
    <citation type="submission" date="2020-10" db="EMBL/GenBank/DDBJ databases">
        <authorList>
            <person name="Gilroy R."/>
        </authorList>
    </citation>
    <scope>NUCLEOTIDE SEQUENCE</scope>
    <source>
        <strain evidence="7">ChiHjej9B8-7071</strain>
    </source>
</reference>
<sequence length="547" mass="61134">MEFYQQFVKEAYDENGVLTEFTIQPPKHFNFGYDVVDALAEKEPDKVCMVWCDQEERERVFTFAEMSRLSNQAANVFRAHGIGKGDHVMLMLKRNYEYWYIIVALHKLGAVAIPATHTLMAADIDYRVKAVDVKAVVVTADNSDGPKELNKCNPAGVEKFLIRGQMPGYVDLNAEIESASSDFDRVETLATEPMLLYFTSGTTGEPKAVMHDHTYALCHILTAKHWQNVRKDGLHLSVSDTGWGKAAWGKLYGQWLCEAPIMVYDYDQFDPRALMDVIMKYKVTTFCAPPTIYRFFVKRGITPGAFDSVQDVVTAGEAMNPEIARRFEAETGLKLREGFGQTESTLMIADLVGQPHHLGTMGRPTPLYHVELRKEDGTVAAPGETGEIVVVPPADGTHFGVFMGYCGDQAAYDEVWEGGVYHTRDLATMDEAGYITYVSRTDDVIKSCGFRVSPFEVESVLMQHPAVLECAVTGVPDPGRGFRIKATIVLTDGYVGNGNLSRELQQFVLQNTASYKCPKIFEYVPEMPKTISGKIRRVAIREKDSKQ</sequence>
<accession>A0A9D1A7Y5</accession>
<evidence type="ECO:0000259" key="6">
    <source>
        <dbReference type="Pfam" id="PF13193"/>
    </source>
</evidence>
<keyword evidence="2" id="KW-0436">Ligase</keyword>